<dbReference type="Pfam" id="PF03321">
    <property type="entry name" value="GH3"/>
    <property type="match status" value="1"/>
</dbReference>
<protein>
    <recommendedName>
        <fullName evidence="7">Indole-3-acetic acid-amido synthetase GH3.9</fullName>
    </recommendedName>
</protein>
<proteinExistence type="inferred from homology"/>
<feature type="domain" description="GH3 C-terminal" evidence="4">
    <location>
        <begin position="517"/>
        <end position="643"/>
    </location>
</feature>
<keyword evidence="6" id="KW-1185">Reference proteome</keyword>
<comment type="similarity">
    <text evidence="1">Belongs to the IAA-amido conjugating enzyme family.</text>
</comment>
<feature type="domain" description="GH3 middle" evidence="3">
    <location>
        <begin position="419"/>
        <end position="502"/>
    </location>
</feature>
<dbReference type="EMBL" id="JAVXUP010000034">
    <property type="protein sequence ID" value="KAK3041495.1"/>
    <property type="molecule type" value="Genomic_DNA"/>
</dbReference>
<keyword evidence="2" id="KW-0436">Ligase</keyword>
<dbReference type="InterPro" id="IPR004993">
    <property type="entry name" value="GH3"/>
</dbReference>
<evidence type="ECO:0000259" key="3">
    <source>
        <dbReference type="Pfam" id="PF23571"/>
    </source>
</evidence>
<dbReference type="Pfam" id="PF23571">
    <property type="entry name" value="GH3_M"/>
    <property type="match status" value="1"/>
</dbReference>
<evidence type="ECO:0000313" key="6">
    <source>
        <dbReference type="Proteomes" id="UP001188597"/>
    </source>
</evidence>
<dbReference type="GO" id="GO:0005737">
    <property type="term" value="C:cytoplasm"/>
    <property type="evidence" value="ECO:0007669"/>
    <property type="project" value="TreeGrafter"/>
</dbReference>
<evidence type="ECO:0000256" key="1">
    <source>
        <dbReference type="ARBA" id="ARBA00008068"/>
    </source>
</evidence>
<evidence type="ECO:0000256" key="2">
    <source>
        <dbReference type="ARBA" id="ARBA00022598"/>
    </source>
</evidence>
<dbReference type="GO" id="GO:0016881">
    <property type="term" value="F:acid-amino acid ligase activity"/>
    <property type="evidence" value="ECO:0007669"/>
    <property type="project" value="TreeGrafter"/>
</dbReference>
<dbReference type="InterPro" id="IPR055377">
    <property type="entry name" value="GH3_M"/>
</dbReference>
<dbReference type="Proteomes" id="UP001188597">
    <property type="component" value="Unassembled WGS sequence"/>
</dbReference>
<reference evidence="5" key="1">
    <citation type="submission" date="2022-12" db="EMBL/GenBank/DDBJ databases">
        <title>Draft genome assemblies for two species of Escallonia (Escalloniales).</title>
        <authorList>
            <person name="Chanderbali A."/>
            <person name="Dervinis C."/>
            <person name="Anghel I."/>
            <person name="Soltis D."/>
            <person name="Soltis P."/>
            <person name="Zapata F."/>
        </authorList>
    </citation>
    <scope>NUCLEOTIDE SEQUENCE</scope>
    <source>
        <strain evidence="5">UCBG64.0493</strain>
        <tissue evidence="5">Leaf</tissue>
    </source>
</reference>
<gene>
    <name evidence="5" type="ORF">RJ639_000472</name>
</gene>
<sequence>MLVTRLKRNKISKVDAASTNLIEYTGTVSEVEVLRGSIVFPFVLLSCAQKDMDGKKLEYKGEEALKELDKLTARADEVQEDILKEIITRNAKTEYLNRYMDGVKDVSEYKRLIPVITYKGIRPYIQRIANGEDSSLITSHPITEMLCSSGTSAGEPKLMPSIAEDLDRRTFLYNLIMPIMNKLERLFIASKIYILSHSLVYVTGLDEGKAMFLYFVKAEMSTPCGLPARTVLTSYYKSKHFKCRSRDPFHDFTSPDQAILCNDSNQSMYCQLLAGLVHRHQVLRLGAVFASAFLRAISFLEHNWVDLCNDIRTGQLDPGITDSGCRSAMSVILSAPDSLLADEIERICSRPSWKGIVCHLWPRAKYIEAVVTGSMGQYIPTLEYYSEGKLPLVCTMYASSECYFGVNLKPLCAPSDVSFTLLPNMGYFEFIPLGENGTLFMEMEEDEEVPINKPVDLVHVRLGCYYELVVTTFSGLCRYRIGDVLQVTGFHNRAPQFRFICRRNVVLSIDSDKTNEEDLHKSITVAKRLLEPYNALLVEYTTYADTSTVPGHYVIYWEIVQHIPEIEPSVPLTVNAEVLQECCIAVEEELDYIYRRCRSHDRSVGPLEIRVVKPGTFELLMDLFISQGGSINQYKTPRCIRSSTAALKLLNSNVKACFFSPRDPAWKP</sequence>
<evidence type="ECO:0000259" key="4">
    <source>
        <dbReference type="Pfam" id="PF23572"/>
    </source>
</evidence>
<comment type="caution">
    <text evidence="5">The sequence shown here is derived from an EMBL/GenBank/DDBJ whole genome shotgun (WGS) entry which is preliminary data.</text>
</comment>
<dbReference type="InterPro" id="IPR055378">
    <property type="entry name" value="GH3_C"/>
</dbReference>
<accession>A0AA88XMH9</accession>
<name>A0AA88XMH9_9ASTE</name>
<evidence type="ECO:0000313" key="5">
    <source>
        <dbReference type="EMBL" id="KAK3041495.1"/>
    </source>
</evidence>
<dbReference type="PANTHER" id="PTHR31901">
    <property type="entry name" value="GH3 DOMAIN-CONTAINING PROTEIN"/>
    <property type="match status" value="1"/>
</dbReference>
<evidence type="ECO:0008006" key="7">
    <source>
        <dbReference type="Google" id="ProtNLM"/>
    </source>
</evidence>
<organism evidence="5 6">
    <name type="scientific">Escallonia herrerae</name>
    <dbReference type="NCBI Taxonomy" id="1293975"/>
    <lineage>
        <taxon>Eukaryota</taxon>
        <taxon>Viridiplantae</taxon>
        <taxon>Streptophyta</taxon>
        <taxon>Embryophyta</taxon>
        <taxon>Tracheophyta</taxon>
        <taxon>Spermatophyta</taxon>
        <taxon>Magnoliopsida</taxon>
        <taxon>eudicotyledons</taxon>
        <taxon>Gunneridae</taxon>
        <taxon>Pentapetalae</taxon>
        <taxon>asterids</taxon>
        <taxon>campanulids</taxon>
        <taxon>Escalloniales</taxon>
        <taxon>Escalloniaceae</taxon>
        <taxon>Escallonia</taxon>
    </lineage>
</organism>
<dbReference type="AlphaFoldDB" id="A0AA88XMH9"/>
<dbReference type="PANTHER" id="PTHR31901:SF18">
    <property type="entry name" value="INDOLE-3-ACETIC ACID-AMIDO SYNTHETASE GH3.9-RELATED"/>
    <property type="match status" value="1"/>
</dbReference>
<dbReference type="Pfam" id="PF23572">
    <property type="entry name" value="GH3_C"/>
    <property type="match status" value="1"/>
</dbReference>